<dbReference type="InterPro" id="IPR005467">
    <property type="entry name" value="His_kinase_dom"/>
</dbReference>
<dbReference type="Pfam" id="PF13185">
    <property type="entry name" value="GAF_2"/>
    <property type="match status" value="1"/>
</dbReference>
<keyword evidence="7" id="KW-0175">Coiled coil</keyword>
<feature type="domain" description="PAS" evidence="10">
    <location>
        <begin position="401"/>
        <end position="470"/>
    </location>
</feature>
<dbReference type="AlphaFoldDB" id="A0A1J5RKZ9"/>
<proteinExistence type="predicted"/>
<dbReference type="CDD" id="cd06225">
    <property type="entry name" value="HAMP"/>
    <property type="match status" value="1"/>
</dbReference>
<evidence type="ECO:0000256" key="1">
    <source>
        <dbReference type="ARBA" id="ARBA00000085"/>
    </source>
</evidence>
<dbReference type="InterPro" id="IPR003594">
    <property type="entry name" value="HATPase_dom"/>
</dbReference>
<feature type="domain" description="HAMP" evidence="12">
    <location>
        <begin position="203"/>
        <end position="255"/>
    </location>
</feature>
<dbReference type="PROSITE" id="PS50113">
    <property type="entry name" value="PAC"/>
    <property type="match status" value="3"/>
</dbReference>
<dbReference type="InterPro" id="IPR013655">
    <property type="entry name" value="PAS_fold_3"/>
</dbReference>
<dbReference type="InterPro" id="IPR013656">
    <property type="entry name" value="PAS_4"/>
</dbReference>
<comment type="catalytic activity">
    <reaction evidence="1">
        <text>ATP + protein L-histidine = ADP + protein N-phospho-L-histidine.</text>
        <dbReference type="EC" id="2.7.13.3"/>
    </reaction>
</comment>
<keyword evidence="4 13" id="KW-0808">Transferase</keyword>
<dbReference type="SUPFAM" id="SSF55874">
    <property type="entry name" value="ATPase domain of HSP90 chaperone/DNA topoisomerase II/histidine kinase"/>
    <property type="match status" value="1"/>
</dbReference>
<feature type="domain" description="PAC" evidence="11">
    <location>
        <begin position="474"/>
        <end position="527"/>
    </location>
</feature>
<dbReference type="InterPro" id="IPR000700">
    <property type="entry name" value="PAS-assoc_C"/>
</dbReference>
<keyword evidence="6 8" id="KW-0472">Membrane</keyword>
<dbReference type="CDD" id="cd00082">
    <property type="entry name" value="HisKA"/>
    <property type="match status" value="1"/>
</dbReference>
<dbReference type="SMART" id="SM00065">
    <property type="entry name" value="GAF"/>
    <property type="match status" value="1"/>
</dbReference>
<keyword evidence="3" id="KW-0597">Phosphoprotein</keyword>
<dbReference type="GO" id="GO:0007234">
    <property type="term" value="P:osmosensory signaling via phosphorelay pathway"/>
    <property type="evidence" value="ECO:0007669"/>
    <property type="project" value="TreeGrafter"/>
</dbReference>
<evidence type="ECO:0000256" key="6">
    <source>
        <dbReference type="ARBA" id="ARBA00023136"/>
    </source>
</evidence>
<dbReference type="SUPFAM" id="SSF158472">
    <property type="entry name" value="HAMP domain-like"/>
    <property type="match status" value="1"/>
</dbReference>
<dbReference type="InterPro" id="IPR029016">
    <property type="entry name" value="GAF-like_dom_sf"/>
</dbReference>
<feature type="domain" description="PAS" evidence="10">
    <location>
        <begin position="528"/>
        <end position="600"/>
    </location>
</feature>
<dbReference type="GO" id="GO:0000156">
    <property type="term" value="F:phosphorelay response regulator activity"/>
    <property type="evidence" value="ECO:0007669"/>
    <property type="project" value="TreeGrafter"/>
</dbReference>
<dbReference type="PROSITE" id="PS50885">
    <property type="entry name" value="HAMP"/>
    <property type="match status" value="1"/>
</dbReference>
<organism evidence="13">
    <name type="scientific">mine drainage metagenome</name>
    <dbReference type="NCBI Taxonomy" id="410659"/>
    <lineage>
        <taxon>unclassified sequences</taxon>
        <taxon>metagenomes</taxon>
        <taxon>ecological metagenomes</taxon>
    </lineage>
</organism>
<dbReference type="Gene3D" id="3.30.565.10">
    <property type="entry name" value="Histidine kinase-like ATPase, C-terminal domain"/>
    <property type="match status" value="1"/>
</dbReference>
<dbReference type="InterPro" id="IPR000014">
    <property type="entry name" value="PAS"/>
</dbReference>
<protein>
    <recommendedName>
        <fullName evidence="2">histidine kinase</fullName>
        <ecNumber evidence="2">2.7.13.3</ecNumber>
    </recommendedName>
</protein>
<keyword evidence="8" id="KW-0812">Transmembrane</keyword>
<comment type="caution">
    <text evidence="13">The sequence shown here is derived from an EMBL/GenBank/DDBJ whole genome shotgun (WGS) entry which is preliminary data.</text>
</comment>
<dbReference type="Pfam" id="PF00512">
    <property type="entry name" value="HisKA"/>
    <property type="match status" value="1"/>
</dbReference>
<evidence type="ECO:0000259" key="12">
    <source>
        <dbReference type="PROSITE" id="PS50885"/>
    </source>
</evidence>
<dbReference type="GO" id="GO:0000155">
    <property type="term" value="F:phosphorelay sensor kinase activity"/>
    <property type="evidence" value="ECO:0007669"/>
    <property type="project" value="InterPro"/>
</dbReference>
<dbReference type="SUPFAM" id="SSF55781">
    <property type="entry name" value="GAF domain-like"/>
    <property type="match status" value="1"/>
</dbReference>
<feature type="domain" description="PAC" evidence="11">
    <location>
        <begin position="603"/>
        <end position="655"/>
    </location>
</feature>
<dbReference type="InterPro" id="IPR036097">
    <property type="entry name" value="HisK_dim/P_sf"/>
</dbReference>
<dbReference type="FunFam" id="1.10.287.130:FF:000070">
    <property type="entry name" value="Histidine kinase sensor protein"/>
    <property type="match status" value="1"/>
</dbReference>
<keyword evidence="5" id="KW-0418">Kinase</keyword>
<dbReference type="GO" id="GO:0005524">
    <property type="term" value="F:ATP binding"/>
    <property type="evidence" value="ECO:0007669"/>
    <property type="project" value="UniProtKB-KW"/>
</dbReference>
<dbReference type="PANTHER" id="PTHR42878:SF15">
    <property type="entry name" value="BACTERIOPHYTOCHROME"/>
    <property type="match status" value="1"/>
</dbReference>
<evidence type="ECO:0000256" key="4">
    <source>
        <dbReference type="ARBA" id="ARBA00022679"/>
    </source>
</evidence>
<feature type="transmembrane region" description="Helical" evidence="8">
    <location>
        <begin position="182"/>
        <end position="201"/>
    </location>
</feature>
<dbReference type="InterPro" id="IPR003018">
    <property type="entry name" value="GAF"/>
</dbReference>
<evidence type="ECO:0000256" key="8">
    <source>
        <dbReference type="SAM" id="Phobius"/>
    </source>
</evidence>
<dbReference type="EC" id="2.7.13.3" evidence="2"/>
<dbReference type="PRINTS" id="PR00344">
    <property type="entry name" value="BCTRLSENSOR"/>
</dbReference>
<dbReference type="FunFam" id="3.30.565.10:FF:000006">
    <property type="entry name" value="Sensor histidine kinase WalK"/>
    <property type="match status" value="1"/>
</dbReference>
<dbReference type="Pfam" id="PF08447">
    <property type="entry name" value="PAS_3"/>
    <property type="match status" value="1"/>
</dbReference>
<dbReference type="GO" id="GO:0030295">
    <property type="term" value="F:protein kinase activator activity"/>
    <property type="evidence" value="ECO:0007669"/>
    <property type="project" value="TreeGrafter"/>
</dbReference>
<dbReference type="Gene3D" id="6.10.340.10">
    <property type="match status" value="1"/>
</dbReference>
<evidence type="ECO:0000259" key="11">
    <source>
        <dbReference type="PROSITE" id="PS50113"/>
    </source>
</evidence>
<dbReference type="CDD" id="cd00130">
    <property type="entry name" value="PAS"/>
    <property type="match status" value="2"/>
</dbReference>
<feature type="domain" description="Histidine kinase" evidence="9">
    <location>
        <begin position="863"/>
        <end position="1077"/>
    </location>
</feature>
<dbReference type="GO" id="GO:0016020">
    <property type="term" value="C:membrane"/>
    <property type="evidence" value="ECO:0007669"/>
    <property type="project" value="UniProtKB-SubCell"/>
</dbReference>
<evidence type="ECO:0000259" key="9">
    <source>
        <dbReference type="PROSITE" id="PS50109"/>
    </source>
</evidence>
<dbReference type="SMART" id="SM00387">
    <property type="entry name" value="HATPase_c"/>
    <property type="match status" value="1"/>
</dbReference>
<accession>A0A1J5RKZ9</accession>
<dbReference type="InterPro" id="IPR036890">
    <property type="entry name" value="HATPase_C_sf"/>
</dbReference>
<evidence type="ECO:0000256" key="7">
    <source>
        <dbReference type="SAM" id="Coils"/>
    </source>
</evidence>
<dbReference type="SUPFAM" id="SSF55785">
    <property type="entry name" value="PYP-like sensor domain (PAS domain)"/>
    <property type="match status" value="3"/>
</dbReference>
<dbReference type="InterPro" id="IPR035965">
    <property type="entry name" value="PAS-like_dom_sf"/>
</dbReference>
<dbReference type="Pfam" id="PF08448">
    <property type="entry name" value="PAS_4"/>
    <property type="match status" value="1"/>
</dbReference>
<dbReference type="PROSITE" id="PS50112">
    <property type="entry name" value="PAS"/>
    <property type="match status" value="3"/>
</dbReference>
<evidence type="ECO:0000256" key="3">
    <source>
        <dbReference type="ARBA" id="ARBA00022553"/>
    </source>
</evidence>
<gene>
    <name evidence="13" type="primary">cph1_26</name>
    <name evidence="13" type="ORF">GALL_215750</name>
</gene>
<dbReference type="SMART" id="SM00304">
    <property type="entry name" value="HAMP"/>
    <property type="match status" value="1"/>
</dbReference>
<dbReference type="InterPro" id="IPR003660">
    <property type="entry name" value="HAMP_dom"/>
</dbReference>
<dbReference type="SMART" id="SM00086">
    <property type="entry name" value="PAC"/>
    <property type="match status" value="3"/>
</dbReference>
<dbReference type="SMART" id="SM00091">
    <property type="entry name" value="PAS"/>
    <property type="match status" value="3"/>
</dbReference>
<dbReference type="InterPro" id="IPR004358">
    <property type="entry name" value="Sig_transdc_His_kin-like_C"/>
</dbReference>
<evidence type="ECO:0000313" key="13">
    <source>
        <dbReference type="EMBL" id="OIQ96417.1"/>
    </source>
</evidence>
<feature type="coiled-coil region" evidence="7">
    <location>
        <begin position="247"/>
        <end position="284"/>
    </location>
</feature>
<sequence>MLGGMEGMFRPTIGRKFAALFAALILLGLANQLIVRAALNQFSRRVAIVDASSSLRQLSLNAQVELLEFAGGVKTSTAGIDQQLGRFDATLNALETGVKVAGQKLPKLPDELQPEWESLRHQWRAYRDNVQLIEDRLKAGRNIRAQMLALDAEDQRLVSATQTFVADLTEHYRKFDRATIVWLYWLGMVDLILILASFLAIRAHIVHPLRRLSAASRAISAGNYGARSGYRSRDEIGQLAAAFDDMAEATERHVEQIENDIVTIRRTKSELRQSYREIEDLYNNAPCGYHSVDPNGVLVRINDTELAWLGYRREEVVGKLSFSDLLSSQNRDLFSEHFPLYLERGYVRDLEVELVRKDGTVLPILLSATALEDEAGRFVMSRASSYDMSRIRQTESVLKEQQALLRHFMESSPLSMLIVDTELRYLSVNEAFAEISGMPVEAHLGRTIRQVLPQLAPALESLYQRVLATGEPLRNIEVCGEVPFSGVHRCWLVSYFPILGSRGGVTAVGGVVLDITERKDAEECLRKSEAALAQAQRIARMGSWELDIGSGRQHWSDETYRIFGFEPGSVEPDNRIFFDLVVPEDRDAVAARRIAAIEGGPSYSTGYRVRLGNGEIRHIDTRAELFRTPDGAALRLVGTVADVTERVNTHRQLALMTQLYAILSQANQAIAHIRDIDALFTEICRIAVHDGTFVMAWAGRVEGERLVPFAHWGRDEGYLDQMNIVVTDPVLGSGPSGVAMREQRAVIYNDIATDPMMEHWREWALERGYRSSAVFPLAQGREIFGAFTLYAESPQVFSAEVLSLLQGLSWDLSFALDAFLESEMRRVAETGLKRLNEQLEWRVAERTRELEVANRELESFSYSVSHDLRAPLRSIDGFSQIVLKRYGGQLDEAGRGYLDRVRRASQRMGGLIDDLLQLARISSGELRRQDVDLSRIAGTVIEELRHNDPERRILCQVRQGLCAYGDPGLMRVVLDNLIGNAWKFTRHSSDPQIEIGEIEQAGEVVYFVRDNGAGFDGAYSNKLFQAFQRLHRESEFEGMGIGLATVQRVIQRHKGRVWAEGEPDRGATFYFTLPQRQEQRA</sequence>
<dbReference type="PANTHER" id="PTHR42878">
    <property type="entry name" value="TWO-COMPONENT HISTIDINE KINASE"/>
    <property type="match status" value="1"/>
</dbReference>
<evidence type="ECO:0000256" key="5">
    <source>
        <dbReference type="ARBA" id="ARBA00022777"/>
    </source>
</evidence>
<feature type="domain" description="PAC" evidence="11">
    <location>
        <begin position="348"/>
        <end position="400"/>
    </location>
</feature>
<dbReference type="EMBL" id="MLJW01000149">
    <property type="protein sequence ID" value="OIQ96417.1"/>
    <property type="molecule type" value="Genomic_DNA"/>
</dbReference>
<dbReference type="Gene3D" id="1.10.287.130">
    <property type="match status" value="1"/>
</dbReference>
<dbReference type="InterPro" id="IPR001610">
    <property type="entry name" value="PAC"/>
</dbReference>
<dbReference type="Gene3D" id="2.10.70.100">
    <property type="match status" value="1"/>
</dbReference>
<name>A0A1J5RKZ9_9ZZZZ</name>
<evidence type="ECO:0000259" key="10">
    <source>
        <dbReference type="PROSITE" id="PS50112"/>
    </source>
</evidence>
<dbReference type="Gene3D" id="3.30.450.40">
    <property type="match status" value="1"/>
</dbReference>
<dbReference type="Pfam" id="PF00672">
    <property type="entry name" value="HAMP"/>
    <property type="match status" value="1"/>
</dbReference>
<reference evidence="13" key="1">
    <citation type="submission" date="2016-10" db="EMBL/GenBank/DDBJ databases">
        <title>Sequence of Gallionella enrichment culture.</title>
        <authorList>
            <person name="Poehlein A."/>
            <person name="Muehling M."/>
            <person name="Daniel R."/>
        </authorList>
    </citation>
    <scope>NUCLEOTIDE SEQUENCE</scope>
</reference>
<dbReference type="Gene3D" id="3.30.450.20">
    <property type="entry name" value="PAS domain"/>
    <property type="match status" value="3"/>
</dbReference>
<dbReference type="InterPro" id="IPR050351">
    <property type="entry name" value="BphY/WalK/GraS-like"/>
</dbReference>
<dbReference type="NCBIfam" id="TIGR00229">
    <property type="entry name" value="sensory_box"/>
    <property type="match status" value="3"/>
</dbReference>
<dbReference type="Pfam" id="PF13426">
    <property type="entry name" value="PAS_9"/>
    <property type="match status" value="1"/>
</dbReference>
<feature type="domain" description="PAS" evidence="10">
    <location>
        <begin position="274"/>
        <end position="345"/>
    </location>
</feature>
<keyword evidence="8" id="KW-1133">Transmembrane helix</keyword>
<dbReference type="InterPro" id="IPR003661">
    <property type="entry name" value="HisK_dim/P_dom"/>
</dbReference>
<evidence type="ECO:0000256" key="2">
    <source>
        <dbReference type="ARBA" id="ARBA00012438"/>
    </source>
</evidence>
<dbReference type="PROSITE" id="PS50109">
    <property type="entry name" value="HIS_KIN"/>
    <property type="match status" value="1"/>
</dbReference>
<dbReference type="SUPFAM" id="SSF47384">
    <property type="entry name" value="Homodimeric domain of signal transducing histidine kinase"/>
    <property type="match status" value="1"/>
</dbReference>
<dbReference type="Pfam" id="PF02518">
    <property type="entry name" value="HATPase_c"/>
    <property type="match status" value="1"/>
</dbReference>
<dbReference type="SMART" id="SM00388">
    <property type="entry name" value="HisKA"/>
    <property type="match status" value="1"/>
</dbReference>